<sequence length="509" mass="56121">HKHGQKPTDKVENAPPAKKTKDDKVSVTEPAAKTTATKKADALPRAPLPDHQGRNVHPAGQTVRRHTAVEVAAEQEAKRKAIEDKIQELERAKQLLAEMNVAEDLEMDDGNPQRLSAAAWKRTCDELDYDSDGGEAFNFDDVDVMPDSDLEEPAPKAKAPKKVVKPAKGAVRKEVQDRENAIHGTWGDGNEDGSQKKVKPTTSELILLPLDAVPKKYQNTGLRKDFKSKKLEVVDPLASGGLNDEDAFSERPKFPPICARQPLPQTQKYPENLQRDPSQRNELVQVSESSGQSVPEPQPNKGGLNTPAVAPPMVPMVNSVPGNAGNGAQFVLDSRWKDIFNPSLSHALYISRDPFSDFTLKSPKFLAIVQKVFEAPFPDVTFLLTSDDPVVEKAYERIKSQKSKIRSDVLTNIKDFFKRADFSGQPAEIKGYIRWALTGGPAYYGQLTPRTCKAKKDETGYIAPDGFLESKFIAPVAQHYLNYAKNSVLHPLLGAKHPPKGLYAMILVS</sequence>
<evidence type="ECO:0000313" key="4">
    <source>
        <dbReference type="Proteomes" id="UP000054477"/>
    </source>
</evidence>
<dbReference type="OrthoDB" id="3190308at2759"/>
<keyword evidence="1" id="KW-0175">Coiled coil</keyword>
<dbReference type="HOGENOM" id="CLU_026925_0_0_1"/>
<feature type="region of interest" description="Disordered" evidence="2">
    <location>
        <begin position="238"/>
        <end position="306"/>
    </location>
</feature>
<keyword evidence="4" id="KW-1185">Reference proteome</keyword>
<name>A0A0C9WYZ1_9AGAR</name>
<evidence type="ECO:0000256" key="1">
    <source>
        <dbReference type="SAM" id="Coils"/>
    </source>
</evidence>
<dbReference type="AlphaFoldDB" id="A0A0C9WYZ1"/>
<feature type="compositionally biased region" description="Basic and acidic residues" evidence="2">
    <location>
        <begin position="171"/>
        <end position="181"/>
    </location>
</feature>
<feature type="region of interest" description="Disordered" evidence="2">
    <location>
        <begin position="139"/>
        <end position="199"/>
    </location>
</feature>
<dbReference type="Proteomes" id="UP000054477">
    <property type="component" value="Unassembled WGS sequence"/>
</dbReference>
<feature type="compositionally biased region" description="Basic and acidic residues" evidence="2">
    <location>
        <begin position="1"/>
        <end position="12"/>
    </location>
</feature>
<gene>
    <name evidence="3" type="ORF">K443DRAFT_126719</name>
</gene>
<feature type="non-terminal residue" evidence="3">
    <location>
        <position position="509"/>
    </location>
</feature>
<reference evidence="4" key="2">
    <citation type="submission" date="2015-01" db="EMBL/GenBank/DDBJ databases">
        <title>Evolutionary Origins and Diversification of the Mycorrhizal Mutualists.</title>
        <authorList>
            <consortium name="DOE Joint Genome Institute"/>
            <consortium name="Mycorrhizal Genomics Consortium"/>
            <person name="Kohler A."/>
            <person name="Kuo A."/>
            <person name="Nagy L.G."/>
            <person name="Floudas D."/>
            <person name="Copeland A."/>
            <person name="Barry K.W."/>
            <person name="Cichocki N."/>
            <person name="Veneault-Fourrey C."/>
            <person name="LaButti K."/>
            <person name="Lindquist E.A."/>
            <person name="Lipzen A."/>
            <person name="Lundell T."/>
            <person name="Morin E."/>
            <person name="Murat C."/>
            <person name="Riley R."/>
            <person name="Ohm R."/>
            <person name="Sun H."/>
            <person name="Tunlid A."/>
            <person name="Henrissat B."/>
            <person name="Grigoriev I.V."/>
            <person name="Hibbett D.S."/>
            <person name="Martin F."/>
        </authorList>
    </citation>
    <scope>NUCLEOTIDE SEQUENCE [LARGE SCALE GENOMIC DNA]</scope>
    <source>
        <strain evidence="4">LaAM-08-1</strain>
    </source>
</reference>
<feature type="region of interest" description="Disordered" evidence="2">
    <location>
        <begin position="1"/>
        <end position="67"/>
    </location>
</feature>
<feature type="compositionally biased region" description="Acidic residues" evidence="2">
    <location>
        <begin position="139"/>
        <end position="152"/>
    </location>
</feature>
<evidence type="ECO:0000313" key="3">
    <source>
        <dbReference type="EMBL" id="KIJ89647.1"/>
    </source>
</evidence>
<dbReference type="EMBL" id="KN839539">
    <property type="protein sequence ID" value="KIJ89647.1"/>
    <property type="molecule type" value="Genomic_DNA"/>
</dbReference>
<reference evidence="3 4" key="1">
    <citation type="submission" date="2014-04" db="EMBL/GenBank/DDBJ databases">
        <authorList>
            <consortium name="DOE Joint Genome Institute"/>
            <person name="Kuo A."/>
            <person name="Kohler A."/>
            <person name="Nagy L.G."/>
            <person name="Floudas D."/>
            <person name="Copeland A."/>
            <person name="Barry K.W."/>
            <person name="Cichocki N."/>
            <person name="Veneault-Fourrey C."/>
            <person name="LaButti K."/>
            <person name="Lindquist E.A."/>
            <person name="Lipzen A."/>
            <person name="Lundell T."/>
            <person name="Morin E."/>
            <person name="Murat C."/>
            <person name="Sun H."/>
            <person name="Tunlid A."/>
            <person name="Henrissat B."/>
            <person name="Grigoriev I.V."/>
            <person name="Hibbett D.S."/>
            <person name="Martin F."/>
            <person name="Nordberg H.P."/>
            <person name="Cantor M.N."/>
            <person name="Hua S.X."/>
        </authorList>
    </citation>
    <scope>NUCLEOTIDE SEQUENCE [LARGE SCALE GENOMIC DNA]</scope>
    <source>
        <strain evidence="3 4">LaAM-08-1</strain>
    </source>
</reference>
<feature type="coiled-coil region" evidence="1">
    <location>
        <begin position="72"/>
        <end position="102"/>
    </location>
</feature>
<accession>A0A0C9WYZ1</accession>
<organism evidence="3 4">
    <name type="scientific">Laccaria amethystina LaAM-08-1</name>
    <dbReference type="NCBI Taxonomy" id="1095629"/>
    <lineage>
        <taxon>Eukaryota</taxon>
        <taxon>Fungi</taxon>
        <taxon>Dikarya</taxon>
        <taxon>Basidiomycota</taxon>
        <taxon>Agaricomycotina</taxon>
        <taxon>Agaricomycetes</taxon>
        <taxon>Agaricomycetidae</taxon>
        <taxon>Agaricales</taxon>
        <taxon>Agaricineae</taxon>
        <taxon>Hydnangiaceae</taxon>
        <taxon>Laccaria</taxon>
    </lineage>
</organism>
<feature type="compositionally biased region" description="Polar residues" evidence="2">
    <location>
        <begin position="280"/>
        <end position="295"/>
    </location>
</feature>
<protein>
    <submittedName>
        <fullName evidence="3">Uncharacterized protein</fullName>
    </submittedName>
</protein>
<evidence type="ECO:0000256" key="2">
    <source>
        <dbReference type="SAM" id="MobiDB-lite"/>
    </source>
</evidence>
<feature type="non-terminal residue" evidence="3">
    <location>
        <position position="1"/>
    </location>
</feature>
<proteinExistence type="predicted"/>